<dbReference type="InterPro" id="IPR029058">
    <property type="entry name" value="AB_hydrolase_fold"/>
</dbReference>
<dbReference type="EMBL" id="LBXW01000024">
    <property type="protein sequence ID" value="KKR38063.1"/>
    <property type="molecule type" value="Genomic_DNA"/>
</dbReference>
<sequence>MVPDSYGSLWSETLLLSKIMESQKINCIIVHGCPSDSSEEKTKEYAKHWMPSVKKELILAGIQTKIAIMPEPWNPNYERFKMEFEHYYVDTNTILIGHSCGCAFLVRWLGETKQKINKLILVAPWKIPDRGDTYREQFYTYPIDKTIKLRVNDIVMFTADNESEDGKKSLKIYHKALGGKIIELKGKGHYCLENMGTEEFPELLKEVI</sequence>
<dbReference type="SUPFAM" id="SSF53474">
    <property type="entry name" value="alpha/beta-Hydrolases"/>
    <property type="match status" value="1"/>
</dbReference>
<proteinExistence type="predicted"/>
<dbReference type="Proteomes" id="UP000034687">
    <property type="component" value="Unassembled WGS sequence"/>
</dbReference>
<evidence type="ECO:0008006" key="3">
    <source>
        <dbReference type="Google" id="ProtNLM"/>
    </source>
</evidence>
<dbReference type="AlphaFoldDB" id="A0A0G0QD19"/>
<protein>
    <recommendedName>
        <fullName evidence="3">Esterase</fullName>
    </recommendedName>
</protein>
<comment type="caution">
    <text evidence="1">The sequence shown here is derived from an EMBL/GenBank/DDBJ whole genome shotgun (WGS) entry which is preliminary data.</text>
</comment>
<evidence type="ECO:0000313" key="2">
    <source>
        <dbReference type="Proteomes" id="UP000034687"/>
    </source>
</evidence>
<dbReference type="InterPro" id="IPR010662">
    <property type="entry name" value="RBBP9/YdeN"/>
</dbReference>
<accession>A0A0G0QD19</accession>
<organism evidence="1 2">
    <name type="scientific">Candidatus Woesebacteria bacterium GW2011_GWB1_40_101</name>
    <dbReference type="NCBI Taxonomy" id="1618575"/>
    <lineage>
        <taxon>Bacteria</taxon>
        <taxon>Candidatus Woeseibacteriota</taxon>
    </lineage>
</organism>
<dbReference type="Pfam" id="PF06821">
    <property type="entry name" value="Ser_hydrolase"/>
    <property type="match status" value="1"/>
</dbReference>
<dbReference type="PANTHER" id="PTHR15394">
    <property type="entry name" value="SERINE HYDROLASE RBBP9"/>
    <property type="match status" value="1"/>
</dbReference>
<dbReference type="Gene3D" id="3.40.50.1820">
    <property type="entry name" value="alpha/beta hydrolase"/>
    <property type="match status" value="1"/>
</dbReference>
<name>A0A0G0QD19_9BACT</name>
<gene>
    <name evidence="1" type="ORF">UT72_C0024G0005</name>
</gene>
<dbReference type="PANTHER" id="PTHR15394:SF3">
    <property type="entry name" value="SERINE HYDROLASE RBBP9"/>
    <property type="match status" value="1"/>
</dbReference>
<reference evidence="1 2" key="1">
    <citation type="journal article" date="2015" name="Nature">
        <title>rRNA introns, odd ribosomes, and small enigmatic genomes across a large radiation of phyla.</title>
        <authorList>
            <person name="Brown C.T."/>
            <person name="Hug L.A."/>
            <person name="Thomas B.C."/>
            <person name="Sharon I."/>
            <person name="Castelle C.J."/>
            <person name="Singh A."/>
            <person name="Wilkins M.J."/>
            <person name="Williams K.H."/>
            <person name="Banfield J.F."/>
        </authorList>
    </citation>
    <scope>NUCLEOTIDE SEQUENCE [LARGE SCALE GENOMIC DNA]</scope>
</reference>
<dbReference type="GO" id="GO:0016787">
    <property type="term" value="F:hydrolase activity"/>
    <property type="evidence" value="ECO:0007669"/>
    <property type="project" value="InterPro"/>
</dbReference>
<evidence type="ECO:0000313" key="1">
    <source>
        <dbReference type="EMBL" id="KKR38063.1"/>
    </source>
</evidence>